<dbReference type="KEGG" id="ska:CP970_08030"/>
<dbReference type="Proteomes" id="UP000325529">
    <property type="component" value="Chromosome"/>
</dbReference>
<dbReference type="Gene3D" id="3.40.50.2300">
    <property type="match status" value="1"/>
</dbReference>
<evidence type="ECO:0000259" key="5">
    <source>
        <dbReference type="PROSITE" id="PS51755"/>
    </source>
</evidence>
<evidence type="ECO:0000313" key="6">
    <source>
        <dbReference type="EMBL" id="QEU90853.1"/>
    </source>
</evidence>
<feature type="DNA-binding region" description="OmpR/PhoB-type" evidence="3">
    <location>
        <begin position="121"/>
        <end position="218"/>
    </location>
</feature>
<dbReference type="SUPFAM" id="SSF52172">
    <property type="entry name" value="CheY-like"/>
    <property type="match status" value="1"/>
</dbReference>
<feature type="modified residue" description="4-aspartylphosphate" evidence="2">
    <location>
        <position position="51"/>
    </location>
</feature>
<dbReference type="SUPFAM" id="SSF46894">
    <property type="entry name" value="C-terminal effector domain of the bipartite response regulators"/>
    <property type="match status" value="1"/>
</dbReference>
<evidence type="ECO:0000256" key="3">
    <source>
        <dbReference type="PROSITE-ProRule" id="PRU01091"/>
    </source>
</evidence>
<dbReference type="InterPro" id="IPR011006">
    <property type="entry name" value="CheY-like_superfamily"/>
</dbReference>
<dbReference type="OrthoDB" id="3473150at2"/>
<dbReference type="InterPro" id="IPR016032">
    <property type="entry name" value="Sig_transdc_resp-reg_C-effctor"/>
</dbReference>
<dbReference type="GO" id="GO:0032993">
    <property type="term" value="C:protein-DNA complex"/>
    <property type="evidence" value="ECO:0007669"/>
    <property type="project" value="TreeGrafter"/>
</dbReference>
<evidence type="ECO:0000256" key="2">
    <source>
        <dbReference type="PROSITE-ProRule" id="PRU00169"/>
    </source>
</evidence>
<dbReference type="AlphaFoldDB" id="A0A5J6G797"/>
<feature type="domain" description="Response regulatory" evidence="4">
    <location>
        <begin position="3"/>
        <end position="116"/>
    </location>
</feature>
<feature type="domain" description="OmpR/PhoB-type" evidence="5">
    <location>
        <begin position="121"/>
        <end position="218"/>
    </location>
</feature>
<accession>A0A5J6G797</accession>
<dbReference type="SMART" id="SM00862">
    <property type="entry name" value="Trans_reg_C"/>
    <property type="match status" value="1"/>
</dbReference>
<dbReference type="SMART" id="SM00448">
    <property type="entry name" value="REC"/>
    <property type="match status" value="1"/>
</dbReference>
<evidence type="ECO:0000313" key="7">
    <source>
        <dbReference type="Proteomes" id="UP000325529"/>
    </source>
</evidence>
<dbReference type="PROSITE" id="PS51755">
    <property type="entry name" value="OMPR_PHOB"/>
    <property type="match status" value="1"/>
</dbReference>
<dbReference type="GO" id="GO:0000976">
    <property type="term" value="F:transcription cis-regulatory region binding"/>
    <property type="evidence" value="ECO:0007669"/>
    <property type="project" value="TreeGrafter"/>
</dbReference>
<name>A0A5J6G797_STRKN</name>
<sequence length="218" mass="23604">MAFIMVCEDDAAVRGVLKRALEYDGHTVSVAATADSLLRQLAPAPQLVVLDLGLPDADGRDVCLALRARGVDVPVLMLTALDGLHHKVGGFEAGTDDYMTKPFDVPELLVRVRALLRRATVAPATRREVVLDPAKHVVSYGSVSESLTPTEFRLLGRLIASQGDAVRRHALIAAGWPHGAQVSENTLDSFVRRLRSKLGPLGVAERLVTVRGVGYRWQ</sequence>
<organism evidence="6 7">
    <name type="scientific">Streptomyces kanamyceticus</name>
    <dbReference type="NCBI Taxonomy" id="1967"/>
    <lineage>
        <taxon>Bacteria</taxon>
        <taxon>Bacillati</taxon>
        <taxon>Actinomycetota</taxon>
        <taxon>Actinomycetes</taxon>
        <taxon>Kitasatosporales</taxon>
        <taxon>Streptomycetaceae</taxon>
        <taxon>Streptomyces</taxon>
    </lineage>
</organism>
<dbReference type="InterPro" id="IPR036388">
    <property type="entry name" value="WH-like_DNA-bd_sf"/>
</dbReference>
<dbReference type="EMBL" id="CP023699">
    <property type="protein sequence ID" value="QEU90853.1"/>
    <property type="molecule type" value="Genomic_DNA"/>
</dbReference>
<dbReference type="Pfam" id="PF00486">
    <property type="entry name" value="Trans_reg_C"/>
    <property type="match status" value="1"/>
</dbReference>
<dbReference type="InterPro" id="IPR001789">
    <property type="entry name" value="Sig_transdc_resp-reg_receiver"/>
</dbReference>
<dbReference type="Gene3D" id="1.10.10.10">
    <property type="entry name" value="Winged helix-like DNA-binding domain superfamily/Winged helix DNA-binding domain"/>
    <property type="match status" value="1"/>
</dbReference>
<proteinExistence type="predicted"/>
<keyword evidence="7" id="KW-1185">Reference proteome</keyword>
<dbReference type="GO" id="GO:0006355">
    <property type="term" value="P:regulation of DNA-templated transcription"/>
    <property type="evidence" value="ECO:0007669"/>
    <property type="project" value="InterPro"/>
</dbReference>
<dbReference type="RefSeq" id="WP_055549173.1">
    <property type="nucleotide sequence ID" value="NZ_CP023699.1"/>
</dbReference>
<dbReference type="GO" id="GO:0000156">
    <property type="term" value="F:phosphorelay response regulator activity"/>
    <property type="evidence" value="ECO:0007669"/>
    <property type="project" value="TreeGrafter"/>
</dbReference>
<dbReference type="CDD" id="cd00383">
    <property type="entry name" value="trans_reg_C"/>
    <property type="match status" value="1"/>
</dbReference>
<keyword evidence="1 3" id="KW-0238">DNA-binding</keyword>
<evidence type="ECO:0000256" key="1">
    <source>
        <dbReference type="ARBA" id="ARBA00023125"/>
    </source>
</evidence>
<reference evidence="6 7" key="1">
    <citation type="submission" date="2017-09" db="EMBL/GenBank/DDBJ databases">
        <authorList>
            <person name="Lee N."/>
            <person name="Cho B.-K."/>
        </authorList>
    </citation>
    <scope>NUCLEOTIDE SEQUENCE [LARGE SCALE GENOMIC DNA]</scope>
    <source>
        <strain evidence="6 7">ATCC 12853</strain>
    </source>
</reference>
<dbReference type="PANTHER" id="PTHR48111:SF37">
    <property type="entry name" value="RESPONSE REGULATOR PROTEIN CARR"/>
    <property type="match status" value="1"/>
</dbReference>
<dbReference type="InterPro" id="IPR039420">
    <property type="entry name" value="WalR-like"/>
</dbReference>
<dbReference type="PROSITE" id="PS50110">
    <property type="entry name" value="RESPONSE_REGULATORY"/>
    <property type="match status" value="1"/>
</dbReference>
<dbReference type="Pfam" id="PF00072">
    <property type="entry name" value="Response_reg"/>
    <property type="match status" value="1"/>
</dbReference>
<protein>
    <submittedName>
        <fullName evidence="6">DNA-binding response regulator</fullName>
    </submittedName>
</protein>
<evidence type="ECO:0000259" key="4">
    <source>
        <dbReference type="PROSITE" id="PS50110"/>
    </source>
</evidence>
<gene>
    <name evidence="6" type="ORF">CP970_08030</name>
</gene>
<keyword evidence="2" id="KW-0597">Phosphoprotein</keyword>
<dbReference type="InterPro" id="IPR001867">
    <property type="entry name" value="OmpR/PhoB-type_DNA-bd"/>
</dbReference>
<dbReference type="Gene3D" id="6.10.250.690">
    <property type="match status" value="1"/>
</dbReference>
<dbReference type="PANTHER" id="PTHR48111">
    <property type="entry name" value="REGULATOR OF RPOS"/>
    <property type="match status" value="1"/>
</dbReference>
<dbReference type="GO" id="GO:0005829">
    <property type="term" value="C:cytosol"/>
    <property type="evidence" value="ECO:0007669"/>
    <property type="project" value="TreeGrafter"/>
</dbReference>